<accession>A0A0T9PSN5</accession>
<dbReference type="GO" id="GO:0009007">
    <property type="term" value="F:site-specific DNA-methyltransferase (adenine-specific) activity"/>
    <property type="evidence" value="ECO:0007669"/>
    <property type="project" value="UniProtKB-EC"/>
</dbReference>
<dbReference type="PIRSF" id="PIRSF000398">
    <property type="entry name" value="M_m6A_EcoRV"/>
    <property type="match status" value="1"/>
</dbReference>
<evidence type="ECO:0000313" key="4">
    <source>
        <dbReference type="EMBL" id="CNH79692.1"/>
    </source>
</evidence>
<dbReference type="InterPro" id="IPR029063">
    <property type="entry name" value="SAM-dependent_MTases_sf"/>
</dbReference>
<dbReference type="Pfam" id="PF02086">
    <property type="entry name" value="MethyltransfD12"/>
    <property type="match status" value="1"/>
</dbReference>
<dbReference type="RefSeq" id="WP_049598907.1">
    <property type="nucleotide sequence ID" value="NZ_CPZI01000037.1"/>
</dbReference>
<organism evidence="4 5">
    <name type="scientific">Yersinia similis</name>
    <dbReference type="NCBI Taxonomy" id="367190"/>
    <lineage>
        <taxon>Bacteria</taxon>
        <taxon>Pseudomonadati</taxon>
        <taxon>Pseudomonadota</taxon>
        <taxon>Gammaproteobacteria</taxon>
        <taxon>Enterobacterales</taxon>
        <taxon>Yersiniaceae</taxon>
        <taxon>Yersinia</taxon>
    </lineage>
</organism>
<proteinExistence type="predicted"/>
<name>A0A0T9PSN5_9GAMM</name>
<dbReference type="EMBL" id="CQBK01000009">
    <property type="protein sequence ID" value="CNH79692.1"/>
    <property type="molecule type" value="Genomic_DNA"/>
</dbReference>
<dbReference type="Gene3D" id="3.40.50.150">
    <property type="entry name" value="Vaccinia Virus protein VP39"/>
    <property type="match status" value="2"/>
</dbReference>
<dbReference type="AlphaFoldDB" id="A0A0T9PSN5"/>
<dbReference type="GO" id="GO:0043565">
    <property type="term" value="F:sequence-specific DNA binding"/>
    <property type="evidence" value="ECO:0007669"/>
    <property type="project" value="TreeGrafter"/>
</dbReference>
<dbReference type="PRINTS" id="PR00505">
    <property type="entry name" value="D12N6MTFRASE"/>
</dbReference>
<evidence type="ECO:0000256" key="3">
    <source>
        <dbReference type="ARBA" id="ARBA00022691"/>
    </source>
</evidence>
<dbReference type="GO" id="GO:0032259">
    <property type="term" value="P:methylation"/>
    <property type="evidence" value="ECO:0007669"/>
    <property type="project" value="UniProtKB-KW"/>
</dbReference>
<dbReference type="GO" id="GO:1904047">
    <property type="term" value="F:S-adenosyl-L-methionine binding"/>
    <property type="evidence" value="ECO:0007669"/>
    <property type="project" value="TreeGrafter"/>
</dbReference>
<evidence type="ECO:0000256" key="1">
    <source>
        <dbReference type="ARBA" id="ARBA00022603"/>
    </source>
</evidence>
<dbReference type="InterPro" id="IPR012327">
    <property type="entry name" value="MeTrfase_D12"/>
</dbReference>
<sequence>MAGREYYTPLRYPGGKGKFSHFIKEIIEKNDLLEGHYVEPYAGGAGVALELLCMEYVSHIHINDVDPAVYSFWLSVIYHSEELCKLIESTPVTIDNWLHQKKVISCPSEYSLVELGYATFFLNRVNRSGILKAGVIGGKAQSGKWKLDVRFNKSDLIKRINKIASYKDRISVYNLDAIELLTSVVPTLPEKCLIYLDPPYYVNGSGLYRNFYQHKDHVEICEVLAKVERPWIVSYDNVLEIKEIYKSYRQDQYFLTYTAQIKKKGSEVMIYGPNIICPNIDRIAS</sequence>
<dbReference type="Proteomes" id="UP000038204">
    <property type="component" value="Unassembled WGS sequence"/>
</dbReference>
<evidence type="ECO:0000313" key="5">
    <source>
        <dbReference type="Proteomes" id="UP000038204"/>
    </source>
</evidence>
<dbReference type="GO" id="GO:0009307">
    <property type="term" value="P:DNA restriction-modification system"/>
    <property type="evidence" value="ECO:0007669"/>
    <property type="project" value="InterPro"/>
</dbReference>
<keyword evidence="2" id="KW-0808">Transferase</keyword>
<keyword evidence="3" id="KW-0949">S-adenosyl-L-methionine</keyword>
<protein>
    <submittedName>
        <fullName evidence="4">Site-specific DNA methylase</fullName>
    </submittedName>
</protein>
<dbReference type="InterPro" id="IPR012263">
    <property type="entry name" value="M_m6A_EcoRV"/>
</dbReference>
<dbReference type="GO" id="GO:0006298">
    <property type="term" value="P:mismatch repair"/>
    <property type="evidence" value="ECO:0007669"/>
    <property type="project" value="TreeGrafter"/>
</dbReference>
<keyword evidence="1 4" id="KW-0489">Methyltransferase</keyword>
<reference evidence="4 5" key="1">
    <citation type="submission" date="2015-03" db="EMBL/GenBank/DDBJ databases">
        <authorList>
            <person name="Murphy D."/>
        </authorList>
    </citation>
    <scope>NUCLEOTIDE SEQUENCE [LARGE SCALE GENOMIC DNA]</scope>
    <source>
        <strain evidence="4 5">Y233</strain>
    </source>
</reference>
<dbReference type="SUPFAM" id="SSF53335">
    <property type="entry name" value="S-adenosyl-L-methionine-dependent methyltransferases"/>
    <property type="match status" value="1"/>
</dbReference>
<gene>
    <name evidence="4" type="ORF">ERS008667_01548</name>
</gene>
<evidence type="ECO:0000256" key="2">
    <source>
        <dbReference type="ARBA" id="ARBA00022679"/>
    </source>
</evidence>
<dbReference type="PANTHER" id="PTHR30481:SF2">
    <property type="entry name" value="SITE-SPECIFIC DNA-METHYLTRANSFERASE (ADENINE-SPECIFIC)"/>
    <property type="match status" value="1"/>
</dbReference>
<dbReference type="PANTHER" id="PTHR30481">
    <property type="entry name" value="DNA ADENINE METHYLASE"/>
    <property type="match status" value="1"/>
</dbReference>